<dbReference type="GO" id="GO:0071973">
    <property type="term" value="P:bacterial-type flagellum-dependent cell motility"/>
    <property type="evidence" value="ECO:0007669"/>
    <property type="project" value="InterPro"/>
</dbReference>
<dbReference type="PANTHER" id="PTHR42792:SF1">
    <property type="entry name" value="FLAGELLAR HOOK-ASSOCIATED PROTEIN 3"/>
    <property type="match status" value="1"/>
</dbReference>
<dbReference type="STRING" id="357809.Cphy_0307"/>
<dbReference type="InterPro" id="IPR001029">
    <property type="entry name" value="Flagellin_N"/>
</dbReference>
<dbReference type="eggNOG" id="COG1344">
    <property type="taxonomic scope" value="Bacteria"/>
</dbReference>
<keyword evidence="2" id="KW-0966">Cell projection</keyword>
<name>A9KSQ0_LACP7</name>
<dbReference type="AlphaFoldDB" id="A9KSQ0"/>
<dbReference type="SUPFAM" id="SSF64518">
    <property type="entry name" value="Phase 1 flagellin"/>
    <property type="match status" value="1"/>
</dbReference>
<proteinExistence type="predicted"/>
<dbReference type="KEGG" id="cpy:Cphy_0307"/>
<dbReference type="Pfam" id="PF00669">
    <property type="entry name" value="Flagellin_N"/>
    <property type="match status" value="1"/>
</dbReference>
<evidence type="ECO:0000313" key="3">
    <source>
        <dbReference type="Proteomes" id="UP000000370"/>
    </source>
</evidence>
<dbReference type="Gene3D" id="1.20.1330.10">
    <property type="entry name" value="f41 fragment of flagellin, N-terminal domain"/>
    <property type="match status" value="2"/>
</dbReference>
<keyword evidence="3" id="KW-1185">Reference proteome</keyword>
<dbReference type="GO" id="GO:0005198">
    <property type="term" value="F:structural molecule activity"/>
    <property type="evidence" value="ECO:0007669"/>
    <property type="project" value="InterPro"/>
</dbReference>
<dbReference type="PANTHER" id="PTHR42792">
    <property type="entry name" value="FLAGELLIN"/>
    <property type="match status" value="1"/>
</dbReference>
<keyword evidence="2" id="KW-0969">Cilium</keyword>
<dbReference type="InterPro" id="IPR001492">
    <property type="entry name" value="Flagellin"/>
</dbReference>
<dbReference type="Proteomes" id="UP000000370">
    <property type="component" value="Chromosome"/>
</dbReference>
<protein>
    <submittedName>
        <fullName evidence="2">Flagellar hook-associated protein 3</fullName>
    </submittedName>
</protein>
<feature type="domain" description="Flagellin N-terminal" evidence="1">
    <location>
        <begin position="7"/>
        <end position="145"/>
    </location>
</feature>
<accession>A9KSQ0</accession>
<organism evidence="2 3">
    <name type="scientific">Lachnoclostridium phytofermentans (strain ATCC 700394 / DSM 18823 / ISDg)</name>
    <name type="common">Clostridium phytofermentans</name>
    <dbReference type="NCBI Taxonomy" id="357809"/>
    <lineage>
        <taxon>Bacteria</taxon>
        <taxon>Bacillati</taxon>
        <taxon>Bacillota</taxon>
        <taxon>Clostridia</taxon>
        <taxon>Lachnospirales</taxon>
        <taxon>Lachnospiraceae</taxon>
    </lineage>
</organism>
<dbReference type="InterPro" id="IPR013384">
    <property type="entry name" value="Flagell_FlgL"/>
</dbReference>
<dbReference type="HOGENOM" id="CLU_024437_4_0_9"/>
<gene>
    <name evidence="2" type="ordered locus">Cphy_0307</name>
</gene>
<dbReference type="EMBL" id="CP000885">
    <property type="protein sequence ID" value="ABX40694.1"/>
    <property type="molecule type" value="Genomic_DNA"/>
</dbReference>
<evidence type="ECO:0000259" key="1">
    <source>
        <dbReference type="Pfam" id="PF00669"/>
    </source>
</evidence>
<dbReference type="NCBIfam" id="TIGR02550">
    <property type="entry name" value="flagell_flgL"/>
    <property type="match status" value="1"/>
</dbReference>
<dbReference type="GO" id="GO:0009424">
    <property type="term" value="C:bacterial-type flagellum hook"/>
    <property type="evidence" value="ECO:0007669"/>
    <property type="project" value="InterPro"/>
</dbReference>
<keyword evidence="2" id="KW-0282">Flagellum</keyword>
<sequence>MEVSMRITNKMMTNNVLYNINNNKNSLSKTEQQYSTGKKIQRPSEDPIVAVRALKLRTNLTELNQYYEKNIPDALAWMDLTESSLSNINEILTKIHTYCVNGANDTLTEEDRNSLAVNLNQLKDQIYQEGNTNYAGRYVFSGYKTDSSLVFSENTSKYNYLLTERLSGANLDVIQKSINSFDLSSYNPNAPWDTSFDEKPNYITAHRLRLAYNNLKNLDDGQLKIEIADQDSDGNVILDGDGNRTYTEYSGIIESRLSTDEDAYTPPDGTIYFLADTGELILPEDVYQDFRDKVDIKVSYEKNSFVKNDLKPEHYFDCVQTDLTSDDLVERNFTKQNQEIRYEINFSQSMVVNTQGSDAITHNIGRTIDDIIFAVNSVIAVDKKISEVNKMLASGNITEEQKTTLNQALEVLTAEKILKDEVMQKTFGSALSGIKEQQNIINVAVSDLGSRSVRIQLTESRLSMEQVDFEDLLSKNEDADIVDTIIKMKSQESVYNASLSAAAKIVKNSLLDFL</sequence>
<reference evidence="3" key="1">
    <citation type="submission" date="2007-11" db="EMBL/GenBank/DDBJ databases">
        <title>Complete genome sequence of Clostridium phytofermentans ISDg.</title>
        <authorList>
            <person name="Leschine S.B."/>
            <person name="Warnick T.A."/>
            <person name="Blanchard J.L."/>
            <person name="Schnell D.J."/>
            <person name="Petit E.L."/>
            <person name="LaTouf W.G."/>
            <person name="Copeland A."/>
            <person name="Lucas S."/>
            <person name="Lapidus A."/>
            <person name="Barry K."/>
            <person name="Glavina del Rio T."/>
            <person name="Dalin E."/>
            <person name="Tice H."/>
            <person name="Pitluck S."/>
            <person name="Kiss H."/>
            <person name="Brettin T."/>
            <person name="Bruce D."/>
            <person name="Detter J.C."/>
            <person name="Han C."/>
            <person name="Kuske C."/>
            <person name="Schmutz J."/>
            <person name="Larimer F."/>
            <person name="Land M."/>
            <person name="Hauser L."/>
            <person name="Kyrpides N."/>
            <person name="Kim E.A."/>
            <person name="Richardson P."/>
        </authorList>
    </citation>
    <scope>NUCLEOTIDE SEQUENCE [LARGE SCALE GENOMIC DNA]</scope>
    <source>
        <strain evidence="3">ATCC 700394 / DSM 18823 / ISDg</strain>
    </source>
</reference>
<evidence type="ECO:0000313" key="2">
    <source>
        <dbReference type="EMBL" id="ABX40694.1"/>
    </source>
</evidence>